<evidence type="ECO:0000256" key="8">
    <source>
        <dbReference type="SAM" id="Phobius"/>
    </source>
</evidence>
<evidence type="ECO:0000256" key="7">
    <source>
        <dbReference type="ARBA" id="ARBA00023136"/>
    </source>
</evidence>
<dbReference type="AlphaFoldDB" id="A0A5A7TMN0"/>
<keyword evidence="2" id="KW-0813">Transport</keyword>
<dbReference type="Proteomes" id="UP000321393">
    <property type="component" value="Unassembled WGS sequence"/>
</dbReference>
<dbReference type="EMBL" id="SSTE01015921">
    <property type="protein sequence ID" value="KAA0042665.1"/>
    <property type="molecule type" value="Genomic_DNA"/>
</dbReference>
<feature type="transmembrane region" description="Helical" evidence="8">
    <location>
        <begin position="324"/>
        <end position="345"/>
    </location>
</feature>
<keyword evidence="3 8" id="KW-0812">Transmembrane</keyword>
<dbReference type="InterPro" id="IPR045266">
    <property type="entry name" value="DOH_DOMON"/>
</dbReference>
<evidence type="ECO:0000256" key="6">
    <source>
        <dbReference type="ARBA" id="ARBA00022989"/>
    </source>
</evidence>
<feature type="domain" description="DOMON" evidence="9">
    <location>
        <begin position="68"/>
        <end position="181"/>
    </location>
</feature>
<feature type="transmembrane region" description="Helical" evidence="8">
    <location>
        <begin position="357"/>
        <end position="376"/>
    </location>
</feature>
<evidence type="ECO:0000256" key="2">
    <source>
        <dbReference type="ARBA" id="ARBA00022448"/>
    </source>
</evidence>
<evidence type="ECO:0000256" key="4">
    <source>
        <dbReference type="ARBA" id="ARBA00022729"/>
    </source>
</evidence>
<dbReference type="CDD" id="cd08760">
    <property type="entry name" value="Cyt_b561_FRRS1_like"/>
    <property type="match status" value="1"/>
</dbReference>
<comment type="caution">
    <text evidence="11">The sequence shown here is derived from an EMBL/GenBank/DDBJ whole genome shotgun (WGS) entry which is preliminary data.</text>
</comment>
<evidence type="ECO:0000259" key="10">
    <source>
        <dbReference type="PROSITE" id="PS50939"/>
    </source>
</evidence>
<organism evidence="11 12">
    <name type="scientific">Cucumis melo var. makuwa</name>
    <name type="common">Oriental melon</name>
    <dbReference type="NCBI Taxonomy" id="1194695"/>
    <lineage>
        <taxon>Eukaryota</taxon>
        <taxon>Viridiplantae</taxon>
        <taxon>Streptophyta</taxon>
        <taxon>Embryophyta</taxon>
        <taxon>Tracheophyta</taxon>
        <taxon>Spermatophyta</taxon>
        <taxon>Magnoliopsida</taxon>
        <taxon>eudicotyledons</taxon>
        <taxon>Gunneridae</taxon>
        <taxon>Pentapetalae</taxon>
        <taxon>rosids</taxon>
        <taxon>fabids</taxon>
        <taxon>Cucurbitales</taxon>
        <taxon>Cucurbitaceae</taxon>
        <taxon>Benincaseae</taxon>
        <taxon>Cucumis</taxon>
    </lineage>
</organism>
<dbReference type="PROSITE" id="PS50836">
    <property type="entry name" value="DOMON"/>
    <property type="match status" value="1"/>
</dbReference>
<gene>
    <name evidence="11" type="ORF">E6C27_scaffold44G001630</name>
</gene>
<keyword evidence="5" id="KW-0249">Electron transport</keyword>
<reference evidence="11 12" key="1">
    <citation type="submission" date="2019-08" db="EMBL/GenBank/DDBJ databases">
        <title>Draft genome sequences of two oriental melons (Cucumis melo L. var makuwa).</title>
        <authorList>
            <person name="Kwon S.-Y."/>
        </authorList>
    </citation>
    <scope>NUCLEOTIDE SEQUENCE [LARGE SCALE GENOMIC DNA]</scope>
    <source>
        <strain evidence="12">cv. SW 3</strain>
        <tissue evidence="11">Leaf</tissue>
    </source>
</reference>
<comment type="subcellular location">
    <subcellularLocation>
        <location evidence="1">Membrane</location>
    </subcellularLocation>
</comment>
<evidence type="ECO:0000313" key="11">
    <source>
        <dbReference type="EMBL" id="KAA0042665.1"/>
    </source>
</evidence>
<evidence type="ECO:0000256" key="3">
    <source>
        <dbReference type="ARBA" id="ARBA00022692"/>
    </source>
</evidence>
<feature type="transmembrane region" description="Helical" evidence="8">
    <location>
        <begin position="227"/>
        <end position="246"/>
    </location>
</feature>
<feature type="transmembrane region" description="Helical" evidence="8">
    <location>
        <begin position="258"/>
        <end position="283"/>
    </location>
</feature>
<name>A0A5A7TMN0_CUCMM</name>
<dbReference type="InterPro" id="IPR005018">
    <property type="entry name" value="DOMON_domain"/>
</dbReference>
<dbReference type="Pfam" id="PF03351">
    <property type="entry name" value="DOMON"/>
    <property type="match status" value="1"/>
</dbReference>
<dbReference type="SMART" id="SM00664">
    <property type="entry name" value="DoH"/>
    <property type="match status" value="1"/>
</dbReference>
<feature type="transmembrane region" description="Helical" evidence="8">
    <location>
        <begin position="295"/>
        <end position="312"/>
    </location>
</feature>
<feature type="domain" description="Cytochrome b561" evidence="10">
    <location>
        <begin position="192"/>
        <end position="385"/>
    </location>
</feature>
<dbReference type="InterPro" id="IPR006593">
    <property type="entry name" value="Cyt_b561/ferric_Rdtase_TM"/>
</dbReference>
<protein>
    <submittedName>
        <fullName evidence="11">Cytochrome b561 and DOMON domain-containing protein</fullName>
    </submittedName>
</protein>
<evidence type="ECO:0000256" key="5">
    <source>
        <dbReference type="ARBA" id="ARBA00022982"/>
    </source>
</evidence>
<dbReference type="GO" id="GO:0016020">
    <property type="term" value="C:membrane"/>
    <property type="evidence" value="ECO:0007669"/>
    <property type="project" value="UniProtKB-SubCell"/>
</dbReference>
<keyword evidence="6 8" id="KW-1133">Transmembrane helix</keyword>
<evidence type="ECO:0000256" key="1">
    <source>
        <dbReference type="ARBA" id="ARBA00004370"/>
    </source>
</evidence>
<dbReference type="Gene3D" id="1.20.120.1770">
    <property type="match status" value="1"/>
</dbReference>
<proteinExistence type="predicted"/>
<evidence type="ECO:0000313" key="12">
    <source>
        <dbReference type="Proteomes" id="UP000321393"/>
    </source>
</evidence>
<dbReference type="OrthoDB" id="19261at2759"/>
<dbReference type="STRING" id="1194695.A0A5A7TMN0"/>
<keyword evidence="7 8" id="KW-0472">Membrane</keyword>
<dbReference type="PANTHER" id="PTHR23130">
    <property type="entry name" value="CYTOCHROME B561 AND DOMON DOMAIN-CONTAINING PROTEIN"/>
    <property type="match status" value="1"/>
</dbReference>
<evidence type="ECO:0000259" key="9">
    <source>
        <dbReference type="PROSITE" id="PS50836"/>
    </source>
</evidence>
<keyword evidence="4" id="KW-0732">Signal</keyword>
<dbReference type="PROSITE" id="PS50939">
    <property type="entry name" value="CYTOCHROME_B561"/>
    <property type="match status" value="1"/>
</dbReference>
<dbReference type="PANTHER" id="PTHR23130:SF165">
    <property type="entry name" value="CYTOCHROME B561 AND DOMON DOMAIN-CONTAINING PROTEIN"/>
    <property type="match status" value="1"/>
</dbReference>
<accession>A0A5A7TMN0</accession>
<dbReference type="SMART" id="SM00665">
    <property type="entry name" value="B561"/>
    <property type="match status" value="1"/>
</dbReference>
<dbReference type="CDD" id="cd09631">
    <property type="entry name" value="DOMON_DOH"/>
    <property type="match status" value="1"/>
</dbReference>
<sequence>MALSYSSNKLLLFSLFCFISIVGFNLKAVIAYSNTANPSATCNTNLRTILPPPYSDLSSLSCSHIWQQKFSFSFYQDGQNVTTIVLSGKNNHQWIGIGFSRNGSMVGSSAMVAWVEPNGVSGIRQYHLEGKNMSKVIPDKGDLKFTTARPVVVAHGDLLYIAFQLQFAASLAFQPILLAIGSANPYKNGSLPKHINSTTTFIEFSSGFSSFCRVILERLGPDDLRKYHGVTAVIGWGTVTPAGLLVARYFRHLEPSWYYIHSSVQFVGFFIGIVSISIGRTLYQKLGAVFVAHKFLGYTVFCLAGLEVCQFIGRPSSDSKRRQYWNFAHYWVGRIAMVLGLLNIFVGFHGVVAHDRLMRIGFGILFVALLTTMIFLEVRRRRENLIPETMIDQPPVFQAIDKSLTTGHRKSVS</sequence>